<reference evidence="2" key="1">
    <citation type="submission" date="2022-10" db="EMBL/GenBank/DDBJ databases">
        <title>Catenovulum adriacola sp. nov. isolated in the Harbour of Susak.</title>
        <authorList>
            <person name="Schoch T."/>
            <person name="Reich S.J."/>
            <person name="Stoeferle S."/>
            <person name="Flaiz M."/>
            <person name="Kazda M."/>
            <person name="Riedel C.U."/>
            <person name="Duerre P."/>
        </authorList>
    </citation>
    <scope>NUCLEOTIDE SEQUENCE</scope>
    <source>
        <strain evidence="2">TS8</strain>
    </source>
</reference>
<name>A0ABY7AL43_9ALTE</name>
<sequence>MKISRQGLIYCNGYLAGSITEYCSDLTAENNLYLFEYNEEYISTGDPIGHAFPLTQKRYEFDFLPPFFENMISEGWIRTHQSQIERLDKQDSFGLLLANGKDIIGALSVEPVYVNL</sequence>
<dbReference type="EMBL" id="CP109965">
    <property type="protein sequence ID" value="WAJ70194.1"/>
    <property type="molecule type" value="Genomic_DNA"/>
</dbReference>
<dbReference type="Pfam" id="PF13657">
    <property type="entry name" value="Couple_hipA"/>
    <property type="match status" value="1"/>
</dbReference>
<feature type="domain" description="HipA N-terminal subdomain 1" evidence="1">
    <location>
        <begin position="9"/>
        <end position="109"/>
    </location>
</feature>
<dbReference type="InterPro" id="IPR017508">
    <property type="entry name" value="HipA_N1"/>
</dbReference>
<evidence type="ECO:0000313" key="3">
    <source>
        <dbReference type="Proteomes" id="UP001163726"/>
    </source>
</evidence>
<accession>A0ABY7AL43</accession>
<dbReference type="RefSeq" id="WP_268074498.1">
    <property type="nucleotide sequence ID" value="NZ_CP109965.1"/>
</dbReference>
<evidence type="ECO:0000259" key="1">
    <source>
        <dbReference type="Pfam" id="PF13657"/>
    </source>
</evidence>
<protein>
    <submittedName>
        <fullName evidence="2">HipA N-terminal domain-containing protein</fullName>
    </submittedName>
</protein>
<organism evidence="2 3">
    <name type="scientific">Catenovulum adriaticum</name>
    <dbReference type="NCBI Taxonomy" id="2984846"/>
    <lineage>
        <taxon>Bacteria</taxon>
        <taxon>Pseudomonadati</taxon>
        <taxon>Pseudomonadota</taxon>
        <taxon>Gammaproteobacteria</taxon>
        <taxon>Alteromonadales</taxon>
        <taxon>Alteromonadaceae</taxon>
        <taxon>Catenovulum</taxon>
    </lineage>
</organism>
<proteinExistence type="predicted"/>
<dbReference type="Proteomes" id="UP001163726">
    <property type="component" value="Chromosome"/>
</dbReference>
<dbReference type="NCBIfam" id="TIGR03071">
    <property type="entry name" value="couple_hipA"/>
    <property type="match status" value="1"/>
</dbReference>
<keyword evidence="3" id="KW-1185">Reference proteome</keyword>
<gene>
    <name evidence="2" type="ORF">OLW01_13785</name>
</gene>
<evidence type="ECO:0000313" key="2">
    <source>
        <dbReference type="EMBL" id="WAJ70194.1"/>
    </source>
</evidence>